<dbReference type="InterPro" id="IPR019410">
    <property type="entry name" value="Methyltransf_16"/>
</dbReference>
<name>A0A6J4SDN7_9ACTN</name>
<dbReference type="PANTHER" id="PTHR14614">
    <property type="entry name" value="HEPATOCELLULAR CARCINOMA-ASSOCIATED ANTIGEN"/>
    <property type="match status" value="1"/>
</dbReference>
<dbReference type="InterPro" id="IPR029063">
    <property type="entry name" value="SAM-dependent_MTases_sf"/>
</dbReference>
<dbReference type="CDD" id="cd02440">
    <property type="entry name" value="AdoMet_MTases"/>
    <property type="match status" value="1"/>
</dbReference>
<sequence>MGGLEAHLAGRTGITESFVKVGEKNYAITHPVAADALLDEEEFARDERLPYWAELWPSATALARRLAREDLARKSVIELGCGVGLPTVAALERGARALATDHYGAALDFALYNARINLGREPETRLLDWRTPRLAEIEGSFDLVFAADVLYERGNVPLLAGLIPRLLKQDAAALIADPRRSPAPVFLEEMQERGFRVLTEEAVVASGEREVTVLVHELRRR</sequence>
<evidence type="ECO:0000313" key="1">
    <source>
        <dbReference type="EMBL" id="CAA9491399.1"/>
    </source>
</evidence>
<dbReference type="EMBL" id="CADCVI010000230">
    <property type="protein sequence ID" value="CAA9491399.1"/>
    <property type="molecule type" value="Genomic_DNA"/>
</dbReference>
<evidence type="ECO:0008006" key="2">
    <source>
        <dbReference type="Google" id="ProtNLM"/>
    </source>
</evidence>
<reference evidence="1" key="1">
    <citation type="submission" date="2020-02" db="EMBL/GenBank/DDBJ databases">
        <authorList>
            <person name="Meier V. D."/>
        </authorList>
    </citation>
    <scope>NUCLEOTIDE SEQUENCE</scope>
    <source>
        <strain evidence="1">AVDCRST_MAG25</strain>
    </source>
</reference>
<protein>
    <recommendedName>
        <fullName evidence="2">SAM-dependent methyltransferase</fullName>
    </recommendedName>
</protein>
<dbReference type="Gene3D" id="3.40.50.150">
    <property type="entry name" value="Vaccinia Virus protein VP39"/>
    <property type="match status" value="1"/>
</dbReference>
<proteinExistence type="predicted"/>
<dbReference type="Pfam" id="PF10294">
    <property type="entry name" value="Methyltransf_16"/>
    <property type="match status" value="1"/>
</dbReference>
<organism evidence="1">
    <name type="scientific">uncultured Rubrobacteraceae bacterium</name>
    <dbReference type="NCBI Taxonomy" id="349277"/>
    <lineage>
        <taxon>Bacteria</taxon>
        <taxon>Bacillati</taxon>
        <taxon>Actinomycetota</taxon>
        <taxon>Rubrobacteria</taxon>
        <taxon>Rubrobacterales</taxon>
        <taxon>Rubrobacteraceae</taxon>
        <taxon>environmental samples</taxon>
    </lineage>
</organism>
<dbReference type="SUPFAM" id="SSF53335">
    <property type="entry name" value="S-adenosyl-L-methionine-dependent methyltransferases"/>
    <property type="match status" value="1"/>
</dbReference>
<gene>
    <name evidence="1" type="ORF">AVDCRST_MAG25-3380</name>
</gene>
<dbReference type="AlphaFoldDB" id="A0A6J4SDN7"/>
<accession>A0A6J4SDN7</accession>